<evidence type="ECO:0000256" key="1">
    <source>
        <dbReference type="SAM" id="MobiDB-lite"/>
    </source>
</evidence>
<accession>A0A146K8V7</accession>
<feature type="non-terminal residue" evidence="2">
    <location>
        <position position="1"/>
    </location>
</feature>
<name>A0A146K8V7_9EUKA</name>
<dbReference type="Pfam" id="PF00071">
    <property type="entry name" value="Ras"/>
    <property type="match status" value="1"/>
</dbReference>
<dbReference type="GO" id="GO:0005525">
    <property type="term" value="F:GTP binding"/>
    <property type="evidence" value="ECO:0007669"/>
    <property type="project" value="InterPro"/>
</dbReference>
<proteinExistence type="predicted"/>
<dbReference type="Gene3D" id="3.40.50.300">
    <property type="entry name" value="P-loop containing nucleotide triphosphate hydrolases"/>
    <property type="match status" value="1"/>
</dbReference>
<dbReference type="InterPro" id="IPR027417">
    <property type="entry name" value="P-loop_NTPase"/>
</dbReference>
<evidence type="ECO:0000313" key="2">
    <source>
        <dbReference type="EMBL" id="JAP92205.1"/>
    </source>
</evidence>
<feature type="non-terminal residue" evidence="2">
    <location>
        <position position="682"/>
    </location>
</feature>
<feature type="compositionally biased region" description="Polar residues" evidence="1">
    <location>
        <begin position="419"/>
        <end position="429"/>
    </location>
</feature>
<protein>
    <submittedName>
        <fullName evidence="2">Rab-like protein</fullName>
    </submittedName>
</protein>
<dbReference type="GO" id="GO:0003924">
    <property type="term" value="F:GTPase activity"/>
    <property type="evidence" value="ECO:0007669"/>
    <property type="project" value="InterPro"/>
</dbReference>
<dbReference type="InterPro" id="IPR001806">
    <property type="entry name" value="Small_GTPase"/>
</dbReference>
<sequence length="682" mass="78205">PIYIFGDSKVGKKTVINHLSNWQKHIECYIQTSALKLFLTPIFIKSFDDLPLTAFGALVTYDITNKLSFEFAQSICNLVKLQTLRQPQFLPLRVLVGTHRDKSEHREVTYDESTELKLLINALWFEVSPSQNLDILYKQLCIRSIFSVKSMMTTNLPVLPRGVILDQQTAIDQTMLPRNFEQRLCQLYTDDDFLQASKMTRVQGKMIENQARDHIQESHFFGQQTENLGFDDPFQRQKFNLSIQKRQSTVFEARKSSIDDLQDLKEQDPTELAKTFKLFLQQIGTQSTDQTVQQFVDAVQKTIQSQPAKQQIQETASVGSFMNSLKLRKQQDHSGINDSTSERLKIEIPDTTSIHESGNSYISASLLRRGSTRSKVNYFQIAQQQTTRAANAKIMSFPTKYQIDDKIVINGPKMSIQSKISSQVGNSQSERSEVKDTPKLSSEQNFHEINMLKESPLKESVSDTRPMVSLQQPIEEKHSKTTNRFKQKQVLEETSDLNSDSLSQTSIINTAEDAVQRIVVQKAAKKVIKSSVQKENEKVFVQIENIKCDIYPVVVENKTYYLKLQFKDNAYQQAVQLIEQYNINKLHLQSVMTQIQTQLINRKLTKPAKQDLKKQDIQKMKTISKHKSQPKKILFKTQVSVKNKKIEVAFREGDDVATLAKDHCKMFGEKDTDAVIVQLQRG</sequence>
<dbReference type="AlphaFoldDB" id="A0A146K8V7"/>
<organism evidence="2">
    <name type="scientific">Trepomonas sp. PC1</name>
    <dbReference type="NCBI Taxonomy" id="1076344"/>
    <lineage>
        <taxon>Eukaryota</taxon>
        <taxon>Metamonada</taxon>
        <taxon>Diplomonadida</taxon>
        <taxon>Hexamitidae</taxon>
        <taxon>Hexamitinae</taxon>
        <taxon>Trepomonas</taxon>
    </lineage>
</organism>
<feature type="region of interest" description="Disordered" evidence="1">
    <location>
        <begin position="419"/>
        <end position="445"/>
    </location>
</feature>
<dbReference type="SUPFAM" id="SSF52540">
    <property type="entry name" value="P-loop containing nucleoside triphosphate hydrolases"/>
    <property type="match status" value="1"/>
</dbReference>
<reference evidence="2" key="1">
    <citation type="submission" date="2015-07" db="EMBL/GenBank/DDBJ databases">
        <title>Adaptation to a free-living lifestyle via gene acquisitions in the diplomonad Trepomonas sp. PC1.</title>
        <authorList>
            <person name="Xu F."/>
            <person name="Jerlstrom-Hultqvist J."/>
            <person name="Kolisko M."/>
            <person name="Simpson A.G.B."/>
            <person name="Roger A.J."/>
            <person name="Svard S.G."/>
            <person name="Andersson J.O."/>
        </authorList>
    </citation>
    <scope>NUCLEOTIDE SEQUENCE</scope>
    <source>
        <strain evidence="2">PC1</strain>
    </source>
</reference>
<dbReference type="EMBL" id="GDID01004401">
    <property type="protein sequence ID" value="JAP92205.1"/>
    <property type="molecule type" value="Transcribed_RNA"/>
</dbReference>
<gene>
    <name evidence="2" type="ORF">TPC1_15933</name>
</gene>